<dbReference type="AlphaFoldDB" id="A0A6L2MFU4"/>
<proteinExistence type="predicted"/>
<reference evidence="2" key="1">
    <citation type="journal article" date="2019" name="Sci. Rep.">
        <title>Draft genome of Tanacetum cinerariifolium, the natural source of mosquito coil.</title>
        <authorList>
            <person name="Yamashiro T."/>
            <person name="Shiraishi A."/>
            <person name="Satake H."/>
            <person name="Nakayama K."/>
        </authorList>
    </citation>
    <scope>NUCLEOTIDE SEQUENCE</scope>
</reference>
<protein>
    <recommendedName>
        <fullName evidence="3">Pre-mRNA splicing Prp18-interacting factor</fullName>
    </recommendedName>
</protein>
<gene>
    <name evidence="2" type="ORF">Tci_044844</name>
</gene>
<evidence type="ECO:0000256" key="1">
    <source>
        <dbReference type="SAM" id="MobiDB-lite"/>
    </source>
</evidence>
<evidence type="ECO:0000313" key="2">
    <source>
        <dbReference type="EMBL" id="GEU72866.1"/>
    </source>
</evidence>
<feature type="region of interest" description="Disordered" evidence="1">
    <location>
        <begin position="519"/>
        <end position="541"/>
    </location>
</feature>
<evidence type="ECO:0008006" key="3">
    <source>
        <dbReference type="Google" id="ProtNLM"/>
    </source>
</evidence>
<comment type="caution">
    <text evidence="2">The sequence shown here is derived from an EMBL/GenBank/DDBJ whole genome shotgun (WGS) entry which is preliminary data.</text>
</comment>
<dbReference type="EMBL" id="BKCJ010006577">
    <property type="protein sequence ID" value="GEU72866.1"/>
    <property type="molecule type" value="Genomic_DNA"/>
</dbReference>
<sequence length="541" mass="62030">MSSFYEFNCYEYRGPLDTPMCYLCTCEQCGNILIHGTCLKCNSRTGNSFTYDTIPESFDEVQIIPNPPPQCHFNIYLCQICERNSHYGYECSQRVMLVYEPEPCYTQNISDNDYSHDLPGLNPLIDHHCCYKCGNSLNNFFCRQCTCEFYGNGAHVGYNCPAQVPSTQTLPSFPQQYPCCEDYGGLPEADHCQPSQYTINHPIFNAHNDLFNSQNKLIEQLTSMCEMVGQFIQKKQEEKQIKEEQADNARYWKIPTCYDDDDDYNFAITPNEPVNSLSMRDEHFDTVLATESDEFIKFTVENLIPNPSESEGENECDVPPCFTTFLNILFDADYDFYSVDDHSLSDEDIQKKIYSNPLFDEEIISMKIDPHHFNAESNLIESMLNHDSSIIFSSSKIDSLFDEFAGELTFLKSIPPRISETDCDPENEIRLTKRLLYDNSSPRPPEEFVSKNSNADIESFSPSPILIKDSDSLMEEFDLSFNPDNPMPSSIEEDDYDSERDILILKELLDNYSLSPPENESFHLDIPLSSRPPVKPPNGNT</sequence>
<accession>A0A6L2MFU4</accession>
<name>A0A6L2MFU4_TANCI</name>
<organism evidence="2">
    <name type="scientific">Tanacetum cinerariifolium</name>
    <name type="common">Dalmatian daisy</name>
    <name type="synonym">Chrysanthemum cinerariifolium</name>
    <dbReference type="NCBI Taxonomy" id="118510"/>
    <lineage>
        <taxon>Eukaryota</taxon>
        <taxon>Viridiplantae</taxon>
        <taxon>Streptophyta</taxon>
        <taxon>Embryophyta</taxon>
        <taxon>Tracheophyta</taxon>
        <taxon>Spermatophyta</taxon>
        <taxon>Magnoliopsida</taxon>
        <taxon>eudicotyledons</taxon>
        <taxon>Gunneridae</taxon>
        <taxon>Pentapetalae</taxon>
        <taxon>asterids</taxon>
        <taxon>campanulids</taxon>
        <taxon>Asterales</taxon>
        <taxon>Asteraceae</taxon>
        <taxon>Asteroideae</taxon>
        <taxon>Anthemideae</taxon>
        <taxon>Anthemidinae</taxon>
        <taxon>Tanacetum</taxon>
    </lineage>
</organism>